<gene>
    <name evidence="2" type="ORF">RV00_GL002754</name>
</gene>
<evidence type="ECO:0000313" key="2">
    <source>
        <dbReference type="EMBL" id="OJG35569.1"/>
    </source>
</evidence>
<dbReference type="STRING" id="319970.RV00_GL002754"/>
<sequence length="230" mass="26461">MEKAKDMIEGIPILRWGETSDKIVLAFHGDQSHKEDTVIQLLAEAAVPKGYQVWSFDLPEHGERKGQPYALNPPNVVADVEKILFEHQQAQQITLFGCSIGAYFAMLAGQAKNIQQSLFLSPIVDMRELIENILDWSRLTPADLRREKRIKTPFNTLAWEYYCYVVEHPIQWTVSTKILYGGKDQLTSRKTIEKFARPSMIDLTIFATGEHFFHTPTQLSFYQQWLTSNL</sequence>
<dbReference type="Pfam" id="PF12146">
    <property type="entry name" value="Hydrolase_4"/>
    <property type="match status" value="1"/>
</dbReference>
<organism evidence="2 3">
    <name type="scientific">Enterococcus devriesei</name>
    <dbReference type="NCBI Taxonomy" id="319970"/>
    <lineage>
        <taxon>Bacteria</taxon>
        <taxon>Bacillati</taxon>
        <taxon>Bacillota</taxon>
        <taxon>Bacilli</taxon>
        <taxon>Lactobacillales</taxon>
        <taxon>Enterococcaceae</taxon>
        <taxon>Enterococcus</taxon>
    </lineage>
</organism>
<evidence type="ECO:0000313" key="3">
    <source>
        <dbReference type="Proteomes" id="UP000183700"/>
    </source>
</evidence>
<evidence type="ECO:0000259" key="1">
    <source>
        <dbReference type="Pfam" id="PF12146"/>
    </source>
</evidence>
<dbReference type="OrthoDB" id="358525at2"/>
<dbReference type="InterPro" id="IPR022742">
    <property type="entry name" value="Hydrolase_4"/>
</dbReference>
<name>A0A1L8STZ5_9ENTE</name>
<feature type="domain" description="Serine aminopeptidase S33" evidence="1">
    <location>
        <begin position="20"/>
        <end position="133"/>
    </location>
</feature>
<comment type="caution">
    <text evidence="2">The sequence shown here is derived from an EMBL/GenBank/DDBJ whole genome shotgun (WGS) entry which is preliminary data.</text>
</comment>
<dbReference type="InterPro" id="IPR029058">
    <property type="entry name" value="AB_hydrolase_fold"/>
</dbReference>
<dbReference type="AlphaFoldDB" id="A0A1L8STZ5"/>
<dbReference type="RefSeq" id="WP_071862534.1">
    <property type="nucleotide sequence ID" value="NZ_JBHLVS010000013.1"/>
</dbReference>
<dbReference type="Proteomes" id="UP000183700">
    <property type="component" value="Unassembled WGS sequence"/>
</dbReference>
<reference evidence="2 3" key="1">
    <citation type="submission" date="2014-12" db="EMBL/GenBank/DDBJ databases">
        <title>Draft genome sequences of 29 type strains of Enterococci.</title>
        <authorList>
            <person name="Zhong Z."/>
            <person name="Sun Z."/>
            <person name="Liu W."/>
            <person name="Zhang W."/>
            <person name="Zhang H."/>
        </authorList>
    </citation>
    <scope>NUCLEOTIDE SEQUENCE [LARGE SCALE GENOMIC DNA]</scope>
    <source>
        <strain evidence="2 3">DSM 22802</strain>
    </source>
</reference>
<dbReference type="SUPFAM" id="SSF53474">
    <property type="entry name" value="alpha/beta-Hydrolases"/>
    <property type="match status" value="1"/>
</dbReference>
<dbReference type="Gene3D" id="3.40.50.1820">
    <property type="entry name" value="alpha/beta hydrolase"/>
    <property type="match status" value="1"/>
</dbReference>
<accession>A0A1L8STZ5</accession>
<dbReference type="EMBL" id="JXKM01000006">
    <property type="protein sequence ID" value="OJG35569.1"/>
    <property type="molecule type" value="Genomic_DNA"/>
</dbReference>
<protein>
    <recommendedName>
        <fullName evidence="1">Serine aminopeptidase S33 domain-containing protein</fullName>
    </recommendedName>
</protein>
<keyword evidence="3" id="KW-1185">Reference proteome</keyword>
<proteinExistence type="predicted"/>